<proteinExistence type="predicted"/>
<accession>A0A645FFZ7</accession>
<dbReference type="EMBL" id="VSSQ01058755">
    <property type="protein sequence ID" value="MPN12412.1"/>
    <property type="molecule type" value="Genomic_DNA"/>
</dbReference>
<dbReference type="AlphaFoldDB" id="A0A645FFZ7"/>
<evidence type="ECO:0000313" key="1">
    <source>
        <dbReference type="EMBL" id="MPN12412.1"/>
    </source>
</evidence>
<protein>
    <submittedName>
        <fullName evidence="1">Uncharacterized protein</fullName>
    </submittedName>
</protein>
<name>A0A645FFZ7_9ZZZZ</name>
<comment type="caution">
    <text evidence="1">The sequence shown here is derived from an EMBL/GenBank/DDBJ whole genome shotgun (WGS) entry which is preliminary data.</text>
</comment>
<gene>
    <name evidence="1" type="ORF">SDC9_159730</name>
</gene>
<sequence>MKFITQITMVLTSEARNVLFAIMLAKLSNGCSKNLNDVATTPLKSVNPITAVNTVGYSIKIKKMMMNGKLNR</sequence>
<organism evidence="1">
    <name type="scientific">bioreactor metagenome</name>
    <dbReference type="NCBI Taxonomy" id="1076179"/>
    <lineage>
        <taxon>unclassified sequences</taxon>
        <taxon>metagenomes</taxon>
        <taxon>ecological metagenomes</taxon>
    </lineage>
</organism>
<reference evidence="1" key="1">
    <citation type="submission" date="2019-08" db="EMBL/GenBank/DDBJ databases">
        <authorList>
            <person name="Kucharzyk K."/>
            <person name="Murdoch R.W."/>
            <person name="Higgins S."/>
            <person name="Loffler F."/>
        </authorList>
    </citation>
    <scope>NUCLEOTIDE SEQUENCE</scope>
</reference>